<gene>
    <name evidence="1" type="ORF">ADIAG_02356</name>
</gene>
<dbReference type="Proteomes" id="UP000012015">
    <property type="component" value="Unassembled WGS sequence"/>
</dbReference>
<accession>M7NII4</accession>
<reference evidence="1 2" key="1">
    <citation type="journal article" date="2013" name="Genome Announc.">
        <title>Draft Genome Sequence of Arthrobacter gangotriensis Strain Lz1yT, Isolated from a Penguin Rookery Soil Sample Collected in Antarctica, near the Indian Station Dakshin Gangotri.</title>
        <authorList>
            <person name="Shivaji S."/>
            <person name="Ara S."/>
            <person name="Bandi S."/>
            <person name="Singh A."/>
            <person name="Kumar Pinnaka A."/>
        </authorList>
    </citation>
    <scope>NUCLEOTIDE SEQUENCE [LARGE SCALE GENOMIC DNA]</scope>
    <source>
        <strain evidence="1 2">Lz1y</strain>
    </source>
</reference>
<name>M7NII4_9MICC</name>
<proteinExistence type="predicted"/>
<comment type="caution">
    <text evidence="1">The sequence shown here is derived from an EMBL/GenBank/DDBJ whole genome shotgun (WGS) entry which is preliminary data.</text>
</comment>
<sequence length="740" mass="78222">MQEKPAGWPLEGDVETLPEIFLELHGSQWPPARGDVPQGTAEVGSWSVSQQLTGSALPGQVRAASGHSIPSGSVSFAQPEGAPLTPWARGPLNLGPGGACTLYASHDGVGQAHGLRLGGFHLAPIAGSSLSTTVDLELDGDPIRMQKPFTLRWRYNTKASSFAEPPFELDASWVIDQVARSTGYYQTPALVTSAFLSVPLCGGTMADRGSTITATVAGWVAAEHQAGLGPGSSIDASLSTVVPNKFHISCDVAGAGGRIIIGGAVFDFSSTKLDVRSGITTLASAAYPVASGTIRRVQAEVTRTGNNLAVRVRCGSGAWSAAATAAFGSAPWGSRTDTATIDTTLSPTGRWIRGIQLHAADDPRIWIPPKAQIDMSYSPIHAAFGIEKVTAWEVVQDIAAKTMGAAWMTPGGVLVYRNGERMRGTDAPVETIEALDKLEDLAWVIDPGEIADRVELTYTPTDVETSYGMSTLWESTETIRIPARKTVTVYADINGTTNVLSPFVPLWPPTDPSVTKYADGRMSRWAAATSPDGSGARPADNAIRVSAVMAGVSRVKISITNATGGTLWLVDGTGSPCLILRTGLHIAPGEPETISHGPAVEDALNPISLDAGAWVQDADAAQRILDWLVGQTSTAKAVINSVRVKPDLSREIGDVIRLTDGHTGLRTEAIISGISLAGDSTGYTQHLDLALLDVAYQDFDAWLERESITTFAAFDTWLAANNITTFEDFDQWAIDLGGTW</sequence>
<dbReference type="RefSeq" id="WP_007271536.1">
    <property type="nucleotide sequence ID" value="NZ_AOCK01000006.1"/>
</dbReference>
<dbReference type="EMBL" id="AOCK01000006">
    <property type="protein sequence ID" value="EMQ98338.1"/>
    <property type="molecule type" value="Genomic_DNA"/>
</dbReference>
<dbReference type="PATRIC" id="fig|1276920.7.peg.2359"/>
<organism evidence="1 2">
    <name type="scientific">Paeniglutamicibacter gangotriensis Lz1y</name>
    <dbReference type="NCBI Taxonomy" id="1276920"/>
    <lineage>
        <taxon>Bacteria</taxon>
        <taxon>Bacillati</taxon>
        <taxon>Actinomycetota</taxon>
        <taxon>Actinomycetes</taxon>
        <taxon>Micrococcales</taxon>
        <taxon>Micrococcaceae</taxon>
        <taxon>Paeniglutamicibacter</taxon>
    </lineage>
</organism>
<evidence type="ECO:0000313" key="2">
    <source>
        <dbReference type="Proteomes" id="UP000012015"/>
    </source>
</evidence>
<keyword evidence="2" id="KW-1185">Reference proteome</keyword>
<dbReference type="STRING" id="1276920.ADIAG_02356"/>
<evidence type="ECO:0000313" key="1">
    <source>
        <dbReference type="EMBL" id="EMQ98338.1"/>
    </source>
</evidence>
<protein>
    <submittedName>
        <fullName evidence="1">Uncharacterized protein</fullName>
    </submittedName>
</protein>
<dbReference type="AlphaFoldDB" id="M7NII4"/>
<dbReference type="eggNOG" id="ENOG50325SQ">
    <property type="taxonomic scope" value="Bacteria"/>
</dbReference>